<dbReference type="Proteomes" id="UP000191144">
    <property type="component" value="Chromosome B"/>
</dbReference>
<evidence type="ECO:0000313" key="2">
    <source>
        <dbReference type="EMBL" id="SCU80019.1"/>
    </source>
</evidence>
<sequence length="188" mass="21547">MLVVLARASSTSLGFVSPSGSRILKIIHWLARKHISTSKLPAFKIKADNETKRGGNSTRRQTEHASTDQNKELYKHSIKCEKSYWVFFSFLPTAVFQITQSPLGTPKQTSAVNERVALIFKHRLFKDRVRLFNSAILKDADTLYINIRSVHSDINCYYMEQAVRINFEDHWLPAEFESVFVALRGLLT</sequence>
<proteinExistence type="predicted"/>
<accession>A0A1G4ITM0</accession>
<protein>
    <submittedName>
        <fullName evidence="2">LAME_0B01310g1_1</fullName>
    </submittedName>
</protein>
<keyword evidence="3" id="KW-1185">Reference proteome</keyword>
<evidence type="ECO:0000256" key="1">
    <source>
        <dbReference type="SAM" id="MobiDB-lite"/>
    </source>
</evidence>
<evidence type="ECO:0000313" key="3">
    <source>
        <dbReference type="Proteomes" id="UP000191144"/>
    </source>
</evidence>
<name>A0A1G4ITM0_9SACH</name>
<organism evidence="2 3">
    <name type="scientific">Lachancea meyersii CBS 8951</name>
    <dbReference type="NCBI Taxonomy" id="1266667"/>
    <lineage>
        <taxon>Eukaryota</taxon>
        <taxon>Fungi</taxon>
        <taxon>Dikarya</taxon>
        <taxon>Ascomycota</taxon>
        <taxon>Saccharomycotina</taxon>
        <taxon>Saccharomycetes</taxon>
        <taxon>Saccharomycetales</taxon>
        <taxon>Saccharomycetaceae</taxon>
        <taxon>Lachancea</taxon>
    </lineage>
</organism>
<gene>
    <name evidence="2" type="ORF">LAME_0B01310G</name>
</gene>
<feature type="region of interest" description="Disordered" evidence="1">
    <location>
        <begin position="46"/>
        <end position="68"/>
    </location>
</feature>
<reference evidence="3" key="1">
    <citation type="submission" date="2016-03" db="EMBL/GenBank/DDBJ databases">
        <authorList>
            <person name="Devillers Hugo."/>
        </authorList>
    </citation>
    <scope>NUCLEOTIDE SEQUENCE [LARGE SCALE GENOMIC DNA]</scope>
</reference>
<dbReference type="AlphaFoldDB" id="A0A1G4ITM0"/>
<dbReference type="EMBL" id="LT598478">
    <property type="protein sequence ID" value="SCU80019.1"/>
    <property type="molecule type" value="Genomic_DNA"/>
</dbReference>